<proteinExistence type="predicted"/>
<dbReference type="GO" id="GO:0005634">
    <property type="term" value="C:nucleus"/>
    <property type="evidence" value="ECO:0007669"/>
    <property type="project" value="TreeGrafter"/>
</dbReference>
<dbReference type="EMBL" id="OIVN01000421">
    <property type="protein sequence ID" value="SPC79903.1"/>
    <property type="molecule type" value="Genomic_DNA"/>
</dbReference>
<evidence type="ECO:0000256" key="1">
    <source>
        <dbReference type="ARBA" id="ARBA00023013"/>
    </source>
</evidence>
<dbReference type="InterPro" id="IPR040389">
    <property type="entry name" value="SMR"/>
</dbReference>
<dbReference type="AlphaFoldDB" id="A0A2N9ICK9"/>
<evidence type="ECO:0000256" key="2">
    <source>
        <dbReference type="ARBA" id="ARBA00023306"/>
    </source>
</evidence>
<organism evidence="4">
    <name type="scientific">Fagus sylvatica</name>
    <name type="common">Beechnut</name>
    <dbReference type="NCBI Taxonomy" id="28930"/>
    <lineage>
        <taxon>Eukaryota</taxon>
        <taxon>Viridiplantae</taxon>
        <taxon>Streptophyta</taxon>
        <taxon>Embryophyta</taxon>
        <taxon>Tracheophyta</taxon>
        <taxon>Spermatophyta</taxon>
        <taxon>Magnoliopsida</taxon>
        <taxon>eudicotyledons</taxon>
        <taxon>Gunneridae</taxon>
        <taxon>Pentapetalae</taxon>
        <taxon>rosids</taxon>
        <taxon>fabids</taxon>
        <taxon>Fagales</taxon>
        <taxon>Fagaceae</taxon>
        <taxon>Fagus</taxon>
    </lineage>
</organism>
<dbReference type="PANTHER" id="PTHR33142">
    <property type="entry name" value="CYCLIN-DEPENDENT PROTEIN KINASE INHIBITOR SMR13"/>
    <property type="match status" value="1"/>
</dbReference>
<keyword evidence="1" id="KW-0649">Protein kinase inhibitor</keyword>
<gene>
    <name evidence="4" type="ORF">FSB_LOCUS49493</name>
    <name evidence="3" type="ORF">FSB_LOCUS7785</name>
</gene>
<dbReference type="GO" id="GO:0004860">
    <property type="term" value="F:protein kinase inhibitor activity"/>
    <property type="evidence" value="ECO:0007669"/>
    <property type="project" value="UniProtKB-KW"/>
</dbReference>
<dbReference type="PANTHER" id="PTHR33142:SF15">
    <property type="entry name" value="CYCLIN-DEPENDENT PROTEIN KINASE INHIBITOR SMR4"/>
    <property type="match status" value="1"/>
</dbReference>
<keyword evidence="2" id="KW-0131">Cell cycle</keyword>
<evidence type="ECO:0008006" key="5">
    <source>
        <dbReference type="Google" id="ProtNLM"/>
    </source>
</evidence>
<dbReference type="GO" id="GO:0032875">
    <property type="term" value="P:regulation of DNA endoreduplication"/>
    <property type="evidence" value="ECO:0007669"/>
    <property type="project" value="InterPro"/>
</dbReference>
<reference evidence="4" key="1">
    <citation type="submission" date="2018-02" db="EMBL/GenBank/DDBJ databases">
        <authorList>
            <person name="Cohen D.B."/>
            <person name="Kent A.D."/>
        </authorList>
    </citation>
    <scope>NUCLEOTIDE SEQUENCE</scope>
</reference>
<protein>
    <recommendedName>
        <fullName evidence="5">Cyclin-dependent protein kinase inhibitor SMR4</fullName>
    </recommendedName>
</protein>
<accession>A0A2N9ICK9</accession>
<name>A0A2N9ICK9_FAGSY</name>
<evidence type="ECO:0000313" key="3">
    <source>
        <dbReference type="EMBL" id="SPC79903.1"/>
    </source>
</evidence>
<evidence type="ECO:0000313" key="4">
    <source>
        <dbReference type="EMBL" id="SPD21611.1"/>
    </source>
</evidence>
<dbReference type="EMBL" id="OIVN01005248">
    <property type="protein sequence ID" value="SPD21611.1"/>
    <property type="molecule type" value="Genomic_DNA"/>
</dbReference>
<sequence length="69" mass="7745">MEILLVEEGCSTPRHSGCQIPEASACPPAPKKKKTAYVMKKPKNGYFQPPDLEVLFEIAPRRREACAWT</sequence>